<organism evidence="3 4">
    <name type="scientific">Halioxenophilus aromaticivorans</name>
    <dbReference type="NCBI Taxonomy" id="1306992"/>
    <lineage>
        <taxon>Bacteria</taxon>
        <taxon>Pseudomonadati</taxon>
        <taxon>Pseudomonadota</taxon>
        <taxon>Gammaproteobacteria</taxon>
        <taxon>Alteromonadales</taxon>
        <taxon>Alteromonadaceae</taxon>
        <taxon>Halioxenophilus</taxon>
    </lineage>
</organism>
<proteinExistence type="predicted"/>
<evidence type="ECO:0008006" key="5">
    <source>
        <dbReference type="Google" id="ProtNLM"/>
    </source>
</evidence>
<gene>
    <name evidence="3" type="ORF">GCM10025791_17000</name>
</gene>
<feature type="transmembrane region" description="Helical" evidence="2">
    <location>
        <begin position="353"/>
        <end position="372"/>
    </location>
</feature>
<dbReference type="PANTHER" id="PTHR43215:SF14">
    <property type="entry name" value="RADIAL SPOKE HEAD 1 HOMOLOG"/>
    <property type="match status" value="1"/>
</dbReference>
<dbReference type="Proteomes" id="UP001409585">
    <property type="component" value="Unassembled WGS sequence"/>
</dbReference>
<sequence>MAPGRKAFATDYLPMQSDSTALDTGEDALPFHFDTAIASGVFVRMDVDQDLDCDLKPNPEDFSISLPVCEANTNSNVRPIALQLKPQPTADEPRTSIILVLEEPLPPVSELELHYHPQEALMWSNTLDDSINAFITHIPVKLSRHEPKEAFSTKLLETIAKKAKPEAGPPPEEPVITAMDEAQISIALNRFLIPHQGVAVGDFRAEAQDRWCTVAAAAVRQVSSEEPHEIQLALKEPLQAGDVITIAFKAKRYPITSMDGSQITNFKVAASYQGPNQFSVLAIEEGAGTTLVPASNENTEAMQRQALETILDEKSAPAAEQPGAMNKLGGLVGRKKASEPKERRPIMTFGQKIILALFFCLVAWLGFTAFQLSSGFSETHSDAPPQIIDRSINADADQAAESGNGALLDTTAEPCSLTFDSGNLYDGTCNGAGKPHGQGNFQWVSGSSYEGNFFNGHRQGNGFMTYPNGAKYEGQWMNDKKHGQGTYWSETGNRFEGEFEHGNMTSNGTCFMADGSEVAGFCPN</sequence>
<dbReference type="SMART" id="SM00698">
    <property type="entry name" value="MORN"/>
    <property type="match status" value="3"/>
</dbReference>
<keyword evidence="2" id="KW-0472">Membrane</keyword>
<reference evidence="4" key="1">
    <citation type="journal article" date="2019" name="Int. J. Syst. Evol. Microbiol.">
        <title>The Global Catalogue of Microorganisms (GCM) 10K type strain sequencing project: providing services to taxonomists for standard genome sequencing and annotation.</title>
        <authorList>
            <consortium name="The Broad Institute Genomics Platform"/>
            <consortium name="The Broad Institute Genome Sequencing Center for Infectious Disease"/>
            <person name="Wu L."/>
            <person name="Ma J."/>
        </authorList>
    </citation>
    <scope>NUCLEOTIDE SEQUENCE [LARGE SCALE GENOMIC DNA]</scope>
    <source>
        <strain evidence="4">JCM 19134</strain>
    </source>
</reference>
<dbReference type="Pfam" id="PF02493">
    <property type="entry name" value="MORN"/>
    <property type="match status" value="4"/>
</dbReference>
<protein>
    <recommendedName>
        <fullName evidence="5">MORN repeat protein</fullName>
    </recommendedName>
</protein>
<keyword evidence="4" id="KW-1185">Reference proteome</keyword>
<dbReference type="AlphaFoldDB" id="A0AAV3U0Y4"/>
<comment type="caution">
    <text evidence="3">The sequence shown here is derived from an EMBL/GenBank/DDBJ whole genome shotgun (WGS) entry which is preliminary data.</text>
</comment>
<dbReference type="SUPFAM" id="SSF82185">
    <property type="entry name" value="Histone H3 K4-specific methyltransferase SET7/9 N-terminal domain"/>
    <property type="match status" value="1"/>
</dbReference>
<dbReference type="EMBL" id="BAABLX010000009">
    <property type="protein sequence ID" value="GAA4939393.1"/>
    <property type="molecule type" value="Genomic_DNA"/>
</dbReference>
<keyword evidence="2" id="KW-1133">Transmembrane helix</keyword>
<accession>A0AAV3U0Y4</accession>
<keyword evidence="1" id="KW-0677">Repeat</keyword>
<dbReference type="Gene3D" id="2.20.110.10">
    <property type="entry name" value="Histone H3 K4-specific methyltransferase SET7/9 N-terminal domain"/>
    <property type="match status" value="1"/>
</dbReference>
<name>A0AAV3U0Y4_9ALTE</name>
<evidence type="ECO:0000256" key="1">
    <source>
        <dbReference type="ARBA" id="ARBA00022737"/>
    </source>
</evidence>
<evidence type="ECO:0000256" key="2">
    <source>
        <dbReference type="SAM" id="Phobius"/>
    </source>
</evidence>
<dbReference type="PANTHER" id="PTHR43215">
    <property type="entry name" value="RADIAL SPOKE HEAD 1 HOMOLOG"/>
    <property type="match status" value="1"/>
</dbReference>
<keyword evidence="2" id="KW-0812">Transmembrane</keyword>
<dbReference type="InterPro" id="IPR003409">
    <property type="entry name" value="MORN"/>
</dbReference>
<evidence type="ECO:0000313" key="3">
    <source>
        <dbReference type="EMBL" id="GAA4939393.1"/>
    </source>
</evidence>
<evidence type="ECO:0000313" key="4">
    <source>
        <dbReference type="Proteomes" id="UP001409585"/>
    </source>
</evidence>